<dbReference type="AlphaFoldDB" id="A0A553HLC1"/>
<sequence>MSPSPRRDVHGRALRTLHVHTAHAISPFVQGPATATLPYRAVGQTPPVVARLVPELLGQVDRVSVTWVEAVDAACLPYYCRMPALDEVNYGSGTHSACDELVDVTAGFGEAHWVFR</sequence>
<organism evidence="1 2">
    <name type="scientific">Xylaria flabelliformis</name>
    <dbReference type="NCBI Taxonomy" id="2512241"/>
    <lineage>
        <taxon>Eukaryota</taxon>
        <taxon>Fungi</taxon>
        <taxon>Dikarya</taxon>
        <taxon>Ascomycota</taxon>
        <taxon>Pezizomycotina</taxon>
        <taxon>Sordariomycetes</taxon>
        <taxon>Xylariomycetidae</taxon>
        <taxon>Xylariales</taxon>
        <taxon>Xylariaceae</taxon>
        <taxon>Xylaria</taxon>
    </lineage>
</organism>
<protein>
    <submittedName>
        <fullName evidence="1">Uncharacterized protein</fullName>
    </submittedName>
</protein>
<dbReference type="EMBL" id="VFLP01000080">
    <property type="protein sequence ID" value="TRX88759.1"/>
    <property type="molecule type" value="Genomic_DNA"/>
</dbReference>
<evidence type="ECO:0000313" key="2">
    <source>
        <dbReference type="Proteomes" id="UP000319160"/>
    </source>
</evidence>
<comment type="caution">
    <text evidence="1">The sequence shown here is derived from an EMBL/GenBank/DDBJ whole genome shotgun (WGS) entry which is preliminary data.</text>
</comment>
<dbReference type="Proteomes" id="UP000319160">
    <property type="component" value="Unassembled WGS sequence"/>
</dbReference>
<proteinExistence type="predicted"/>
<reference evidence="2" key="1">
    <citation type="submission" date="2019-06" db="EMBL/GenBank/DDBJ databases">
        <title>Draft genome sequence of the griseofulvin-producing fungus Xylaria cubensis strain G536.</title>
        <authorList>
            <person name="Mead M.E."/>
            <person name="Raja H.A."/>
            <person name="Steenwyk J.L."/>
            <person name="Knowles S.L."/>
            <person name="Oberlies N.H."/>
            <person name="Rokas A."/>
        </authorList>
    </citation>
    <scope>NUCLEOTIDE SEQUENCE [LARGE SCALE GENOMIC DNA]</scope>
    <source>
        <strain evidence="2">G536</strain>
    </source>
</reference>
<gene>
    <name evidence="1" type="ORF">FHL15_010329</name>
</gene>
<keyword evidence="2" id="KW-1185">Reference proteome</keyword>
<name>A0A553HLC1_9PEZI</name>
<accession>A0A553HLC1</accession>
<evidence type="ECO:0000313" key="1">
    <source>
        <dbReference type="EMBL" id="TRX88759.1"/>
    </source>
</evidence>